<gene>
    <name evidence="2" type="ORF">HED55_06770</name>
</gene>
<organism evidence="2 3">
    <name type="scientific">Brucella haematophila</name>
    <dbReference type="NCBI Taxonomy" id="419474"/>
    <lineage>
        <taxon>Bacteria</taxon>
        <taxon>Pseudomonadati</taxon>
        <taxon>Pseudomonadota</taxon>
        <taxon>Alphaproteobacteria</taxon>
        <taxon>Hyphomicrobiales</taxon>
        <taxon>Brucellaceae</taxon>
        <taxon>Brucella/Ochrobactrum group</taxon>
        <taxon>Brucella</taxon>
    </lineage>
</organism>
<evidence type="ECO:0000313" key="2">
    <source>
        <dbReference type="EMBL" id="NKC03161.1"/>
    </source>
</evidence>
<evidence type="ECO:0000313" key="3">
    <source>
        <dbReference type="Proteomes" id="UP000704467"/>
    </source>
</evidence>
<keyword evidence="3" id="KW-1185">Reference proteome</keyword>
<dbReference type="Proteomes" id="UP000704467">
    <property type="component" value="Unassembled WGS sequence"/>
</dbReference>
<evidence type="ECO:0000259" key="1">
    <source>
        <dbReference type="Pfam" id="PF13521"/>
    </source>
</evidence>
<sequence length="185" mass="20717">MTDATTRFIVISGGPGSGKSTLIDALEQRGFARTMEAGRAIIQDQVAIGGTALPWDDRALFAELMLSWEMRSHRSAQRHSGPVFFDRGVPDVIGYLSLCGLPVPSHMEAAAQQIRYNKTVFLAPPWPEIFGQDAERKQDFEEAVRTFTAMETTYRRFGYEIALLPKVSVEERVEFILTKMPSVVF</sequence>
<dbReference type="SUPFAM" id="SSF52540">
    <property type="entry name" value="P-loop containing nucleoside triphosphate hydrolases"/>
    <property type="match status" value="1"/>
</dbReference>
<proteinExistence type="predicted"/>
<protein>
    <submittedName>
        <fullName evidence="2">AAA family ATPase</fullName>
    </submittedName>
</protein>
<accession>A0ABX1DLF7</accession>
<dbReference type="EMBL" id="JAAVLN010000001">
    <property type="protein sequence ID" value="NKC03161.1"/>
    <property type="molecule type" value="Genomic_DNA"/>
</dbReference>
<comment type="caution">
    <text evidence="2">The sequence shown here is derived from an EMBL/GenBank/DDBJ whole genome shotgun (WGS) entry which is preliminary data.</text>
</comment>
<reference evidence="2 3" key="1">
    <citation type="submission" date="2020-03" db="EMBL/GenBank/DDBJ databases">
        <title>Whole genome sequencing of clinical and environmental type strains of Ochrobactrum.</title>
        <authorList>
            <person name="Dharne M."/>
        </authorList>
    </citation>
    <scope>NUCLEOTIDE SEQUENCE [LARGE SCALE GENOMIC DNA]</scope>
    <source>
        <strain evidence="2 3">CIP 109452</strain>
    </source>
</reference>
<dbReference type="Gene3D" id="3.40.50.300">
    <property type="entry name" value="P-loop containing nucleotide triphosphate hydrolases"/>
    <property type="match status" value="1"/>
</dbReference>
<name>A0ABX1DLF7_9HYPH</name>
<dbReference type="InterPro" id="IPR038727">
    <property type="entry name" value="NadR/Ttd14_AAA_dom"/>
</dbReference>
<dbReference type="Pfam" id="PF13521">
    <property type="entry name" value="AAA_28"/>
    <property type="match status" value="1"/>
</dbReference>
<dbReference type="RefSeq" id="WP_138786587.1">
    <property type="nucleotide sequence ID" value="NZ_JBHEEQ010000011.1"/>
</dbReference>
<dbReference type="InterPro" id="IPR027417">
    <property type="entry name" value="P-loop_NTPase"/>
</dbReference>
<feature type="domain" description="NadR/Ttd14 AAA" evidence="1">
    <location>
        <begin position="9"/>
        <end position="172"/>
    </location>
</feature>